<reference evidence="1" key="1">
    <citation type="submission" date="2018-05" db="EMBL/GenBank/DDBJ databases">
        <authorList>
            <person name="Lanie J.A."/>
            <person name="Ng W.-L."/>
            <person name="Kazmierczak K.M."/>
            <person name="Andrzejewski T.M."/>
            <person name="Davidsen T.M."/>
            <person name="Wayne K.J."/>
            <person name="Tettelin H."/>
            <person name="Glass J.I."/>
            <person name="Rusch D."/>
            <person name="Podicherti R."/>
            <person name="Tsui H.-C.T."/>
            <person name="Winkler M.E."/>
        </authorList>
    </citation>
    <scope>NUCLEOTIDE SEQUENCE</scope>
</reference>
<gene>
    <name evidence="1" type="ORF">METZ01_LOCUS75669</name>
</gene>
<organism evidence="1">
    <name type="scientific">marine metagenome</name>
    <dbReference type="NCBI Taxonomy" id="408172"/>
    <lineage>
        <taxon>unclassified sequences</taxon>
        <taxon>metagenomes</taxon>
        <taxon>ecological metagenomes</taxon>
    </lineage>
</organism>
<accession>A0A381U3L0</accession>
<name>A0A381U3L0_9ZZZZ</name>
<protein>
    <submittedName>
        <fullName evidence="1">Uncharacterized protein</fullName>
    </submittedName>
</protein>
<evidence type="ECO:0000313" key="1">
    <source>
        <dbReference type="EMBL" id="SVA22815.1"/>
    </source>
</evidence>
<dbReference type="EMBL" id="UINC01005672">
    <property type="protein sequence ID" value="SVA22815.1"/>
    <property type="molecule type" value="Genomic_DNA"/>
</dbReference>
<dbReference type="AlphaFoldDB" id="A0A381U3L0"/>
<proteinExistence type="predicted"/>
<sequence>MRILHNCIIIFCILNGGLWGQLKSQLPDQNAGTMITGNNISTTVPLLDPSRFNMQHNFSMSTMSLGGQAMNVAAYTNMMTYELNPNLHLGTSFSLIQPTGMMGPGNYGLNKTQFLYDANLQYRPSENTLIEFNMSNRPYYNRYNRHRLEYHPFYNNYYMENRIPD</sequence>